<feature type="chain" id="PRO_5046641135" evidence="2">
    <location>
        <begin position="21"/>
        <end position="384"/>
    </location>
</feature>
<keyword evidence="4" id="KW-1185">Reference proteome</keyword>
<dbReference type="RefSeq" id="WP_206255844.1">
    <property type="nucleotide sequence ID" value="NZ_CP071060.1"/>
</dbReference>
<dbReference type="InterPro" id="IPR019734">
    <property type="entry name" value="TPR_rpt"/>
</dbReference>
<proteinExistence type="predicted"/>
<dbReference type="SMART" id="SM00028">
    <property type="entry name" value="TPR"/>
    <property type="match status" value="4"/>
</dbReference>
<dbReference type="PANTHER" id="PTHR44395:SF1">
    <property type="entry name" value="PROTEIN O-MANNOSYL-TRANSFERASE TMTC3"/>
    <property type="match status" value="1"/>
</dbReference>
<organism evidence="3 4">
    <name type="scientific">Niveibacterium microcysteis</name>
    <dbReference type="NCBI Taxonomy" id="2811415"/>
    <lineage>
        <taxon>Bacteria</taxon>
        <taxon>Pseudomonadati</taxon>
        <taxon>Pseudomonadota</taxon>
        <taxon>Betaproteobacteria</taxon>
        <taxon>Rhodocyclales</taxon>
        <taxon>Rhodocyclaceae</taxon>
        <taxon>Niveibacterium</taxon>
    </lineage>
</organism>
<protein>
    <submittedName>
        <fullName evidence="3">Tetratricopeptide repeat protein</fullName>
    </submittedName>
</protein>
<dbReference type="Gene3D" id="1.25.40.10">
    <property type="entry name" value="Tetratricopeptide repeat domain"/>
    <property type="match status" value="1"/>
</dbReference>
<feature type="repeat" description="TPR" evidence="1">
    <location>
        <begin position="229"/>
        <end position="262"/>
    </location>
</feature>
<dbReference type="InterPro" id="IPR011990">
    <property type="entry name" value="TPR-like_helical_dom_sf"/>
</dbReference>
<dbReference type="Proteomes" id="UP000663570">
    <property type="component" value="Chromosome"/>
</dbReference>
<accession>A0ABX7MCM5</accession>
<evidence type="ECO:0000313" key="4">
    <source>
        <dbReference type="Proteomes" id="UP000663570"/>
    </source>
</evidence>
<dbReference type="EMBL" id="CP071060">
    <property type="protein sequence ID" value="QSI78484.1"/>
    <property type="molecule type" value="Genomic_DNA"/>
</dbReference>
<evidence type="ECO:0000256" key="2">
    <source>
        <dbReference type="SAM" id="SignalP"/>
    </source>
</evidence>
<dbReference type="PROSITE" id="PS50293">
    <property type="entry name" value="TPR_REGION"/>
    <property type="match status" value="1"/>
</dbReference>
<evidence type="ECO:0000256" key="1">
    <source>
        <dbReference type="PROSITE-ProRule" id="PRU00339"/>
    </source>
</evidence>
<name>A0ABX7MCM5_9RHOO</name>
<feature type="signal peptide" evidence="2">
    <location>
        <begin position="1"/>
        <end position="20"/>
    </location>
</feature>
<gene>
    <name evidence="3" type="ORF">JY500_07690</name>
</gene>
<keyword evidence="2" id="KW-0732">Signal</keyword>
<keyword evidence="1" id="KW-0802">TPR repeat</keyword>
<evidence type="ECO:0000313" key="3">
    <source>
        <dbReference type="EMBL" id="QSI78484.1"/>
    </source>
</evidence>
<dbReference type="PROSITE" id="PS50005">
    <property type="entry name" value="TPR"/>
    <property type="match status" value="1"/>
</dbReference>
<dbReference type="PROSITE" id="PS51257">
    <property type="entry name" value="PROKAR_LIPOPROTEIN"/>
    <property type="match status" value="1"/>
</dbReference>
<dbReference type="SUPFAM" id="SSF48452">
    <property type="entry name" value="TPR-like"/>
    <property type="match status" value="1"/>
</dbReference>
<dbReference type="PANTHER" id="PTHR44395">
    <property type="match status" value="1"/>
</dbReference>
<dbReference type="Pfam" id="PF13432">
    <property type="entry name" value="TPR_16"/>
    <property type="match status" value="2"/>
</dbReference>
<reference evidence="3 4" key="1">
    <citation type="submission" date="2021-02" db="EMBL/GenBank/DDBJ databases">
        <title>Niveibacterium changnyeongensis HC41.</title>
        <authorList>
            <person name="Kang M."/>
        </authorList>
    </citation>
    <scope>NUCLEOTIDE SEQUENCE [LARGE SCALE GENOMIC DNA]</scope>
    <source>
        <strain evidence="3 4">HC41</strain>
    </source>
</reference>
<sequence>MKAVIALLSMLMLGACSSMAPGPGAPALFNDQAFAAPTARVSAQQVFAVSEAMQRYLQGPAAERMSRLGVKAGLVDALYRQDQLKLEYDSETTRTAAEAFDAKSGNCLSLVIMTAAFAKELGLAVRFQRYTADPALGRSANLQFSIDHINVTLDTRPPDPRLSQLMVDSMTVDFLPPEDLRGLRVRQVSESTVIAMFMNNRAAESLARSQVDDAYWWAREAIRADRRFTSAYNTLGVIYRRHGQPAAAIRAFDEALDLEPTNTQALFNQADVMTELGRVAEAAALRERLAKVDPEPAFSFFERGRAAMDAGDYAAARDLFTREVARAPYYHEFHFWLALAHFHLGELPLAQRELQLARENSTTGKDRSRYGAKLEHLRSLEAAR</sequence>